<protein>
    <recommendedName>
        <fullName evidence="3">Transposase</fullName>
    </recommendedName>
</protein>
<name>A0A2U3LF55_9FIRM</name>
<dbReference type="AlphaFoldDB" id="A0A2U3LF55"/>
<reference evidence="2" key="1">
    <citation type="submission" date="2018-02" db="EMBL/GenBank/DDBJ databases">
        <authorList>
            <person name="Hausmann B."/>
        </authorList>
    </citation>
    <scope>NUCLEOTIDE SEQUENCE [LARGE SCALE GENOMIC DNA]</scope>
    <source>
        <strain evidence="2">Peat soil MAG SbF1</strain>
    </source>
</reference>
<organism evidence="1 2">
    <name type="scientific">Candidatus Desulfosporosinus infrequens</name>
    <dbReference type="NCBI Taxonomy" id="2043169"/>
    <lineage>
        <taxon>Bacteria</taxon>
        <taxon>Bacillati</taxon>
        <taxon>Bacillota</taxon>
        <taxon>Clostridia</taxon>
        <taxon>Eubacteriales</taxon>
        <taxon>Desulfitobacteriaceae</taxon>
        <taxon>Desulfosporosinus</taxon>
    </lineage>
</organism>
<evidence type="ECO:0000313" key="2">
    <source>
        <dbReference type="Proteomes" id="UP000238916"/>
    </source>
</evidence>
<dbReference type="Proteomes" id="UP000238916">
    <property type="component" value="Unassembled WGS sequence"/>
</dbReference>
<dbReference type="EMBL" id="OMOF01000425">
    <property type="protein sequence ID" value="SPF50565.1"/>
    <property type="molecule type" value="Genomic_DNA"/>
</dbReference>
<evidence type="ECO:0000313" key="1">
    <source>
        <dbReference type="EMBL" id="SPF50565.1"/>
    </source>
</evidence>
<proteinExistence type="predicted"/>
<gene>
    <name evidence="1" type="ORF">SBF1_4810001</name>
</gene>
<sequence>MIVLEMEISGHNNDIIMKATVAMFKDKSLEVFGLKTAKIVDIMPTVLPVVMKSQQPVAEMTIKAAQLAKSANSKLTDFVIGSIIAITDKFLPEEYKRKLLEVLNMTQIEEWIREEGKVLGKAEGKAEGKLEAARNALKKGLSIEDIAEITDLPLETVQKLKAELSNYSA</sequence>
<accession>A0A2U3LF55</accession>
<evidence type="ECO:0008006" key="3">
    <source>
        <dbReference type="Google" id="ProtNLM"/>
    </source>
</evidence>